<dbReference type="EMBL" id="JARYMX010000002">
    <property type="protein sequence ID" value="KAJ9563619.1"/>
    <property type="molecule type" value="Genomic_DNA"/>
</dbReference>
<evidence type="ECO:0000313" key="2">
    <source>
        <dbReference type="Proteomes" id="UP001172457"/>
    </source>
</evidence>
<evidence type="ECO:0000313" key="1">
    <source>
        <dbReference type="EMBL" id="KAJ9563619.1"/>
    </source>
</evidence>
<dbReference type="Proteomes" id="UP001172457">
    <property type="component" value="Chromosome 2"/>
</dbReference>
<sequence length="105" mass="11507">MSVKLYTTHPSASVADSSSRVEENADHVFAVCSTTKTVSAHLSNWVKWWPTNVCSVIDLWEGIESTSSIGIERNITEDLLGLLSFGFVEPAEQHCEKGKGDSGRH</sequence>
<dbReference type="AlphaFoldDB" id="A0AA38TP62"/>
<gene>
    <name evidence="1" type="ORF">OSB04_008779</name>
</gene>
<protein>
    <submittedName>
        <fullName evidence="1">Uncharacterized protein</fullName>
    </submittedName>
</protein>
<name>A0AA38TP62_9ASTR</name>
<comment type="caution">
    <text evidence="1">The sequence shown here is derived from an EMBL/GenBank/DDBJ whole genome shotgun (WGS) entry which is preliminary data.</text>
</comment>
<accession>A0AA38TP62</accession>
<proteinExistence type="predicted"/>
<keyword evidence="2" id="KW-1185">Reference proteome</keyword>
<organism evidence="1 2">
    <name type="scientific">Centaurea solstitialis</name>
    <name type="common">yellow star-thistle</name>
    <dbReference type="NCBI Taxonomy" id="347529"/>
    <lineage>
        <taxon>Eukaryota</taxon>
        <taxon>Viridiplantae</taxon>
        <taxon>Streptophyta</taxon>
        <taxon>Embryophyta</taxon>
        <taxon>Tracheophyta</taxon>
        <taxon>Spermatophyta</taxon>
        <taxon>Magnoliopsida</taxon>
        <taxon>eudicotyledons</taxon>
        <taxon>Gunneridae</taxon>
        <taxon>Pentapetalae</taxon>
        <taxon>asterids</taxon>
        <taxon>campanulids</taxon>
        <taxon>Asterales</taxon>
        <taxon>Asteraceae</taxon>
        <taxon>Carduoideae</taxon>
        <taxon>Cardueae</taxon>
        <taxon>Centaureinae</taxon>
        <taxon>Centaurea</taxon>
    </lineage>
</organism>
<reference evidence="1" key="1">
    <citation type="submission" date="2023-03" db="EMBL/GenBank/DDBJ databases">
        <title>Chromosome-scale reference genome and RAD-based genetic map of yellow starthistle (Centaurea solstitialis) reveal putative structural variation and QTLs associated with invader traits.</title>
        <authorList>
            <person name="Reatini B."/>
            <person name="Cang F.A."/>
            <person name="Jiang Q."/>
            <person name="Mckibben M.T.W."/>
            <person name="Barker M.S."/>
            <person name="Rieseberg L.H."/>
            <person name="Dlugosch K.M."/>
        </authorList>
    </citation>
    <scope>NUCLEOTIDE SEQUENCE</scope>
    <source>
        <strain evidence="1">CAN-66</strain>
        <tissue evidence="1">Leaf</tissue>
    </source>
</reference>